<feature type="chain" id="PRO_5045270214" evidence="1">
    <location>
        <begin position="19"/>
        <end position="183"/>
    </location>
</feature>
<keyword evidence="3" id="KW-1185">Reference proteome</keyword>
<dbReference type="Proteomes" id="UP001382935">
    <property type="component" value="Chromosome"/>
</dbReference>
<organism evidence="2 3">
    <name type="scientific">Sphingomonas kaistensis</name>
    <dbReference type="NCBI Taxonomy" id="298708"/>
    <lineage>
        <taxon>Bacteria</taxon>
        <taxon>Pseudomonadati</taxon>
        <taxon>Pseudomonadota</taxon>
        <taxon>Alphaproteobacteria</taxon>
        <taxon>Sphingomonadales</taxon>
        <taxon>Sphingomonadaceae</taxon>
        <taxon>Sphingomonas</taxon>
    </lineage>
</organism>
<evidence type="ECO:0000313" key="2">
    <source>
        <dbReference type="EMBL" id="WWM69614.1"/>
    </source>
</evidence>
<accession>A0ABZ2FZH4</accession>
<evidence type="ECO:0000313" key="3">
    <source>
        <dbReference type="Proteomes" id="UP001382935"/>
    </source>
</evidence>
<reference evidence="2 3" key="1">
    <citation type="submission" date="2024-02" db="EMBL/GenBank/DDBJ databases">
        <title>Full genome sequence of Sphingomonas kaistensis.</title>
        <authorList>
            <person name="Poletto B.L."/>
            <person name="Silva G."/>
            <person name="Galante D."/>
            <person name="Campos K.R."/>
            <person name="Santos M.B.N."/>
            <person name="Sacchi C.T."/>
        </authorList>
    </citation>
    <scope>NUCLEOTIDE SEQUENCE [LARGE SCALE GENOMIC DNA]</scope>
    <source>
        <strain evidence="2 3">MA4R</strain>
    </source>
</reference>
<evidence type="ECO:0000256" key="1">
    <source>
        <dbReference type="SAM" id="SignalP"/>
    </source>
</evidence>
<name>A0ABZ2FZH4_9SPHN</name>
<feature type="signal peptide" evidence="1">
    <location>
        <begin position="1"/>
        <end position="18"/>
    </location>
</feature>
<gene>
    <name evidence="2" type="ORF">V6R86_02615</name>
</gene>
<sequence length="183" mass="19313">MKTLIALALLIAAAPAVAQSQRVAFVCTAEASSAGLTARTERQFDRRGDLRAGATTIRLPLTGADGTLDASWEVTRGLPQVARGKYVFRLPAPADASWQIAGLTKPIRSKDGVLMLGGEQFRSLLFSGASIQLILAGRDGRERARASLDRAAFDAALDLARQSDARGLAQASNFRSCKANTGA</sequence>
<proteinExistence type="predicted"/>
<dbReference type="EMBL" id="CP145607">
    <property type="protein sequence ID" value="WWM69614.1"/>
    <property type="molecule type" value="Genomic_DNA"/>
</dbReference>
<keyword evidence="1" id="KW-0732">Signal</keyword>
<dbReference type="RefSeq" id="WP_338501830.1">
    <property type="nucleotide sequence ID" value="NZ_CP145607.1"/>
</dbReference>
<protein>
    <submittedName>
        <fullName evidence="2">Uncharacterized protein</fullName>
    </submittedName>
</protein>